<dbReference type="AlphaFoldDB" id="A0A8D9E1S7"/>
<keyword evidence="4 5" id="KW-0472">Membrane</keyword>
<feature type="transmembrane region" description="Helical" evidence="5">
    <location>
        <begin position="108"/>
        <end position="132"/>
    </location>
</feature>
<proteinExistence type="predicted"/>
<evidence type="ECO:0000256" key="5">
    <source>
        <dbReference type="SAM" id="Phobius"/>
    </source>
</evidence>
<evidence type="ECO:0000256" key="2">
    <source>
        <dbReference type="ARBA" id="ARBA00022692"/>
    </source>
</evidence>
<protein>
    <submittedName>
        <fullName evidence="6">Transmembrane protein 216</fullName>
    </submittedName>
</protein>
<comment type="subcellular location">
    <subcellularLocation>
        <location evidence="1">Membrane</location>
        <topology evidence="1">Multi-pass membrane protein</topology>
    </subcellularLocation>
</comment>
<accession>A0A8D9E1S7</accession>
<feature type="transmembrane region" description="Helical" evidence="5">
    <location>
        <begin position="44"/>
        <end position="64"/>
    </location>
</feature>
<evidence type="ECO:0000256" key="4">
    <source>
        <dbReference type="ARBA" id="ARBA00023136"/>
    </source>
</evidence>
<feature type="transmembrane region" description="Helical" evidence="5">
    <location>
        <begin position="76"/>
        <end position="96"/>
    </location>
</feature>
<keyword evidence="2 5" id="KW-0812">Transmembrane</keyword>
<dbReference type="GO" id="GO:0016020">
    <property type="term" value="C:membrane"/>
    <property type="evidence" value="ECO:0007669"/>
    <property type="project" value="UniProtKB-SubCell"/>
</dbReference>
<evidence type="ECO:0000256" key="1">
    <source>
        <dbReference type="ARBA" id="ARBA00004141"/>
    </source>
</evidence>
<reference evidence="6" key="1">
    <citation type="submission" date="2021-05" db="EMBL/GenBank/DDBJ databases">
        <authorList>
            <person name="Alioto T."/>
            <person name="Alioto T."/>
            <person name="Gomez Garrido J."/>
        </authorList>
    </citation>
    <scope>NUCLEOTIDE SEQUENCE</scope>
</reference>
<dbReference type="EMBL" id="HBUF01214866">
    <property type="protein sequence ID" value="CAG6666667.1"/>
    <property type="molecule type" value="Transcribed_RNA"/>
</dbReference>
<dbReference type="EMBL" id="HBUF01568705">
    <property type="protein sequence ID" value="CAG6765645.1"/>
    <property type="molecule type" value="Transcribed_RNA"/>
</dbReference>
<name>A0A8D9E1S7_9HEMI</name>
<keyword evidence="3 5" id="KW-1133">Transmembrane helix</keyword>
<evidence type="ECO:0000256" key="3">
    <source>
        <dbReference type="ARBA" id="ARBA00022989"/>
    </source>
</evidence>
<evidence type="ECO:0000313" key="6">
    <source>
        <dbReference type="EMBL" id="CAG6737367.1"/>
    </source>
</evidence>
<dbReference type="PANTHER" id="PTHR13531:SF0">
    <property type="entry name" value="GEO07735P1-RELATED"/>
    <property type="match status" value="1"/>
</dbReference>
<dbReference type="EMBL" id="HBUF01568704">
    <property type="protein sequence ID" value="CAG6765644.1"/>
    <property type="molecule type" value="Transcribed_RNA"/>
</dbReference>
<dbReference type="EMBL" id="HBUF01403062">
    <property type="protein sequence ID" value="CAG6737367.1"/>
    <property type="molecule type" value="Transcribed_RNA"/>
</dbReference>
<dbReference type="GO" id="GO:0035869">
    <property type="term" value="C:ciliary transition zone"/>
    <property type="evidence" value="ECO:0007669"/>
    <property type="project" value="TreeGrafter"/>
</dbReference>
<sequence>MVQTSVMFEILLYLHYFYFSMFVLAELVMNIYKMIVFPFEQGILLTEILIYIFLTLLEYMRIFFGRKGNLTRKENSLIASIILTIPSGLGMIYILLWQSYVLRLEAILCSIQLFLQALEFVCSILCFTSFFVRTEEY</sequence>
<feature type="transmembrane region" description="Helical" evidence="5">
    <location>
        <begin position="12"/>
        <end position="32"/>
    </location>
</feature>
<dbReference type="GO" id="GO:1905515">
    <property type="term" value="P:non-motile cilium assembly"/>
    <property type="evidence" value="ECO:0007669"/>
    <property type="project" value="TreeGrafter"/>
</dbReference>
<dbReference type="Pfam" id="PF09799">
    <property type="entry name" value="Transmemb_17"/>
    <property type="match status" value="1"/>
</dbReference>
<organism evidence="6">
    <name type="scientific">Cacopsylla melanoneura</name>
    <dbReference type="NCBI Taxonomy" id="428564"/>
    <lineage>
        <taxon>Eukaryota</taxon>
        <taxon>Metazoa</taxon>
        <taxon>Ecdysozoa</taxon>
        <taxon>Arthropoda</taxon>
        <taxon>Hexapoda</taxon>
        <taxon>Insecta</taxon>
        <taxon>Pterygota</taxon>
        <taxon>Neoptera</taxon>
        <taxon>Paraneoptera</taxon>
        <taxon>Hemiptera</taxon>
        <taxon>Sternorrhyncha</taxon>
        <taxon>Psylloidea</taxon>
        <taxon>Psyllidae</taxon>
        <taxon>Psyllinae</taxon>
        <taxon>Cacopsylla</taxon>
    </lineage>
</organism>
<dbReference type="PANTHER" id="PTHR13531">
    <property type="entry name" value="GEO07735P1-RELATED-RELATED"/>
    <property type="match status" value="1"/>
</dbReference>
<dbReference type="EMBL" id="HBUF01214867">
    <property type="protein sequence ID" value="CAG6666668.1"/>
    <property type="molecule type" value="Transcribed_RNA"/>
</dbReference>
<dbReference type="InterPro" id="IPR019184">
    <property type="entry name" value="Uncharacterised_TM-17"/>
</dbReference>